<dbReference type="GO" id="GO:0003676">
    <property type="term" value="F:nucleic acid binding"/>
    <property type="evidence" value="ECO:0007669"/>
    <property type="project" value="InterPro"/>
</dbReference>
<dbReference type="Pfam" id="PF00098">
    <property type="entry name" value="zf-CCHC"/>
    <property type="match status" value="1"/>
</dbReference>
<evidence type="ECO:0000259" key="3">
    <source>
        <dbReference type="PROSITE" id="PS50158"/>
    </source>
</evidence>
<sequence>MTKSNKVKAEEDGQQTTYTLDMPNKDLVFQSQINTIEPFTGKSTQNAQQWISHATNILQIQGFNDTHELTNLLSGFLDGEALNWFQDNKATLTEWKELYTALTQRFPSPPSFTNTFEYFQQLSNRRQGLDEPTADYYAHVLKLCNKYNPLMSDAERVDHLKKGLRPSLLEKVLDRDPVNPAQFIAVVLKAESNQRILQVQVETGPTSNNNNITSFTSDRPQQVSNFHNQRSYEEPRQPRQQRWSDHQQQQQQHKQNGSYGGPTCYTCGKKGHISPACHLNWA</sequence>
<dbReference type="PANTHER" id="PTHR33223">
    <property type="entry name" value="CCHC-TYPE DOMAIN-CONTAINING PROTEIN"/>
    <property type="match status" value="1"/>
</dbReference>
<feature type="domain" description="CCHC-type" evidence="3">
    <location>
        <begin position="264"/>
        <end position="277"/>
    </location>
</feature>
<dbReference type="InterPro" id="IPR001878">
    <property type="entry name" value="Znf_CCHC"/>
</dbReference>
<organism evidence="4 6">
    <name type="scientific">Adineta steineri</name>
    <dbReference type="NCBI Taxonomy" id="433720"/>
    <lineage>
        <taxon>Eukaryota</taxon>
        <taxon>Metazoa</taxon>
        <taxon>Spiralia</taxon>
        <taxon>Gnathifera</taxon>
        <taxon>Rotifera</taxon>
        <taxon>Eurotatoria</taxon>
        <taxon>Bdelloidea</taxon>
        <taxon>Adinetida</taxon>
        <taxon>Adinetidae</taxon>
        <taxon>Adineta</taxon>
    </lineage>
</organism>
<name>A0A813UEU8_9BILA</name>
<evidence type="ECO:0000313" key="4">
    <source>
        <dbReference type="EMBL" id="CAF0825462.1"/>
    </source>
</evidence>
<evidence type="ECO:0000256" key="1">
    <source>
        <dbReference type="PROSITE-ProRule" id="PRU00047"/>
    </source>
</evidence>
<comment type="caution">
    <text evidence="4">The sequence shown here is derived from an EMBL/GenBank/DDBJ whole genome shotgun (WGS) entry which is preliminary data.</text>
</comment>
<dbReference type="EMBL" id="CAJOBB010000901">
    <property type="protein sequence ID" value="CAF3773214.1"/>
    <property type="molecule type" value="Genomic_DNA"/>
</dbReference>
<evidence type="ECO:0000313" key="5">
    <source>
        <dbReference type="EMBL" id="CAF3773214.1"/>
    </source>
</evidence>
<protein>
    <recommendedName>
        <fullName evidence="3">CCHC-type domain-containing protein</fullName>
    </recommendedName>
</protein>
<keyword evidence="1" id="KW-0479">Metal-binding</keyword>
<proteinExistence type="predicted"/>
<reference evidence="4" key="1">
    <citation type="submission" date="2021-02" db="EMBL/GenBank/DDBJ databases">
        <authorList>
            <person name="Nowell W R."/>
        </authorList>
    </citation>
    <scope>NUCLEOTIDE SEQUENCE</scope>
</reference>
<dbReference type="Proteomes" id="UP000663860">
    <property type="component" value="Unassembled WGS sequence"/>
</dbReference>
<dbReference type="GO" id="GO:0008270">
    <property type="term" value="F:zinc ion binding"/>
    <property type="evidence" value="ECO:0007669"/>
    <property type="project" value="UniProtKB-KW"/>
</dbReference>
<feature type="compositionally biased region" description="Polar residues" evidence="2">
    <location>
        <begin position="218"/>
        <end position="229"/>
    </location>
</feature>
<evidence type="ECO:0000313" key="6">
    <source>
        <dbReference type="Proteomes" id="UP000663860"/>
    </source>
</evidence>
<accession>A0A813UEU8</accession>
<feature type="region of interest" description="Disordered" evidence="2">
    <location>
        <begin position="1"/>
        <end position="21"/>
    </location>
</feature>
<feature type="compositionally biased region" description="Basic and acidic residues" evidence="2">
    <location>
        <begin position="230"/>
        <end position="245"/>
    </location>
</feature>
<keyword evidence="1" id="KW-0863">Zinc-finger</keyword>
<gene>
    <name evidence="4" type="ORF">IZO911_LOCUS8236</name>
    <name evidence="5" type="ORF">KXQ929_LOCUS15490</name>
</gene>
<feature type="compositionally biased region" description="Low complexity" evidence="2">
    <location>
        <begin position="206"/>
        <end position="217"/>
    </location>
</feature>
<dbReference type="PROSITE" id="PS50158">
    <property type="entry name" value="ZF_CCHC"/>
    <property type="match status" value="1"/>
</dbReference>
<feature type="compositionally biased region" description="Low complexity" evidence="2">
    <location>
        <begin position="246"/>
        <end position="255"/>
    </location>
</feature>
<dbReference type="EMBL" id="CAJNOE010000055">
    <property type="protein sequence ID" value="CAF0825462.1"/>
    <property type="molecule type" value="Genomic_DNA"/>
</dbReference>
<feature type="region of interest" description="Disordered" evidence="2">
    <location>
        <begin position="201"/>
        <end position="260"/>
    </location>
</feature>
<dbReference type="AlphaFoldDB" id="A0A813UEU8"/>
<evidence type="ECO:0000256" key="2">
    <source>
        <dbReference type="SAM" id="MobiDB-lite"/>
    </source>
</evidence>
<dbReference type="PANTHER" id="PTHR33223:SF6">
    <property type="entry name" value="CCHC-TYPE DOMAIN-CONTAINING PROTEIN"/>
    <property type="match status" value="1"/>
</dbReference>
<keyword evidence="1" id="KW-0862">Zinc</keyword>
<dbReference type="Proteomes" id="UP000663868">
    <property type="component" value="Unassembled WGS sequence"/>
</dbReference>